<evidence type="ECO:0000313" key="1">
    <source>
        <dbReference type="EMBL" id="MBZ2196374.1"/>
    </source>
</evidence>
<organism evidence="1 2">
    <name type="scientific">Occultella gossypii</name>
    <dbReference type="NCBI Taxonomy" id="2800820"/>
    <lineage>
        <taxon>Bacteria</taxon>
        <taxon>Bacillati</taxon>
        <taxon>Actinomycetota</taxon>
        <taxon>Actinomycetes</taxon>
        <taxon>Micrococcales</taxon>
        <taxon>Ruaniaceae</taxon>
        <taxon>Occultella</taxon>
    </lineage>
</organism>
<dbReference type="RefSeq" id="WP_223405183.1">
    <property type="nucleotide sequence ID" value="NZ_JAGSHT010000010.1"/>
</dbReference>
<dbReference type="EMBL" id="JAGSHT010000010">
    <property type="protein sequence ID" value="MBZ2196374.1"/>
    <property type="molecule type" value="Genomic_DNA"/>
</dbReference>
<keyword evidence="2" id="KW-1185">Reference proteome</keyword>
<sequence>MPDPSTPAAPRLRRPSWRDPRLGIGILLVALSVALGSWAVTNAADTVEVYRTTDALSPGDRIDPVDLEVVRVHVPDIDLYLTPDEPVPDDAVAIRAVGPGELVPGSALGTESQVEVRPISLPMSAALEAYLEKGSRVDLWVALPDPDGVGANPVGPAQLLVEGVEVWDIHEDTSLFAGTDQVQVQVLIDVADLPDVLDALSSGAEITVVPLPGQADS</sequence>
<dbReference type="Proteomes" id="UP000826651">
    <property type="component" value="Unassembled WGS sequence"/>
</dbReference>
<proteinExistence type="predicted"/>
<evidence type="ECO:0000313" key="2">
    <source>
        <dbReference type="Proteomes" id="UP000826651"/>
    </source>
</evidence>
<accession>A0ABS7S9P2</accession>
<name>A0ABS7S9P2_9MICO</name>
<protein>
    <recommendedName>
        <fullName evidence="3">SAF domain-containing protein</fullName>
    </recommendedName>
</protein>
<reference evidence="1 2" key="1">
    <citation type="submission" date="2021-04" db="EMBL/GenBank/DDBJ databases">
        <title>Ruania sp. nov., isolated from sandy soil of mangrove forest.</title>
        <authorList>
            <person name="Ge X."/>
            <person name="Huang R."/>
            <person name="Liu W."/>
        </authorList>
    </citation>
    <scope>NUCLEOTIDE SEQUENCE [LARGE SCALE GENOMIC DNA]</scope>
    <source>
        <strain evidence="1 2">N2-46</strain>
    </source>
</reference>
<comment type="caution">
    <text evidence="1">The sequence shown here is derived from an EMBL/GenBank/DDBJ whole genome shotgun (WGS) entry which is preliminary data.</text>
</comment>
<gene>
    <name evidence="1" type="ORF">KCQ71_09440</name>
</gene>
<evidence type="ECO:0008006" key="3">
    <source>
        <dbReference type="Google" id="ProtNLM"/>
    </source>
</evidence>